<dbReference type="EMBL" id="CP014504">
    <property type="protein sequence ID" value="AMP97401.1"/>
    <property type="molecule type" value="Genomic_DNA"/>
</dbReference>
<reference evidence="2 3" key="1">
    <citation type="submission" date="2016-03" db="EMBL/GenBank/DDBJ databases">
        <title>Complete genome sequence of Pedobacter cryoconitis PAMC 27485.</title>
        <authorList>
            <person name="Lee J."/>
            <person name="Kim O.-S."/>
        </authorList>
    </citation>
    <scope>NUCLEOTIDE SEQUENCE [LARGE SCALE GENOMIC DNA]</scope>
    <source>
        <strain evidence="2 3">PAMC 27485</strain>
    </source>
</reference>
<dbReference type="OrthoDB" id="9810615at2"/>
<dbReference type="PANTHER" id="PTHR43861">
    <property type="entry name" value="TRANS-ACONITATE 2-METHYLTRANSFERASE-RELATED"/>
    <property type="match status" value="1"/>
</dbReference>
<dbReference type="KEGG" id="pcm:AY601_0445"/>
<dbReference type="SUPFAM" id="SSF53335">
    <property type="entry name" value="S-adenosyl-L-methionine-dependent methyltransferases"/>
    <property type="match status" value="1"/>
</dbReference>
<gene>
    <name evidence="2" type="ORF">AY601_0445</name>
</gene>
<name>A0A127V7Y2_9SPHI</name>
<dbReference type="InterPro" id="IPR029063">
    <property type="entry name" value="SAM-dependent_MTases_sf"/>
</dbReference>
<dbReference type="RefSeq" id="WP_068395787.1">
    <property type="nucleotide sequence ID" value="NZ_CP014504.1"/>
</dbReference>
<dbReference type="Proteomes" id="UP000071561">
    <property type="component" value="Chromosome"/>
</dbReference>
<dbReference type="GO" id="GO:0008757">
    <property type="term" value="F:S-adenosylmethionine-dependent methyltransferase activity"/>
    <property type="evidence" value="ECO:0007669"/>
    <property type="project" value="InterPro"/>
</dbReference>
<evidence type="ECO:0000313" key="2">
    <source>
        <dbReference type="EMBL" id="AMP97401.1"/>
    </source>
</evidence>
<feature type="domain" description="Methyltransferase type 11" evidence="1">
    <location>
        <begin position="51"/>
        <end position="134"/>
    </location>
</feature>
<accession>A0A127V7Y2</accession>
<keyword evidence="2" id="KW-0489">Methyltransferase</keyword>
<dbReference type="InterPro" id="IPR013216">
    <property type="entry name" value="Methyltransf_11"/>
</dbReference>
<organism evidence="2 3">
    <name type="scientific">Pedobacter cryoconitis</name>
    <dbReference type="NCBI Taxonomy" id="188932"/>
    <lineage>
        <taxon>Bacteria</taxon>
        <taxon>Pseudomonadati</taxon>
        <taxon>Bacteroidota</taxon>
        <taxon>Sphingobacteriia</taxon>
        <taxon>Sphingobacteriales</taxon>
        <taxon>Sphingobacteriaceae</taxon>
        <taxon>Pedobacter</taxon>
    </lineage>
</organism>
<dbReference type="Gene3D" id="3.40.50.150">
    <property type="entry name" value="Vaccinia Virus protein VP39"/>
    <property type="match status" value="1"/>
</dbReference>
<dbReference type="CDD" id="cd02440">
    <property type="entry name" value="AdoMet_MTases"/>
    <property type="match status" value="1"/>
</dbReference>
<dbReference type="AlphaFoldDB" id="A0A127V7Y2"/>
<evidence type="ECO:0000313" key="3">
    <source>
        <dbReference type="Proteomes" id="UP000071561"/>
    </source>
</evidence>
<sequence>MNWQKIWEDKGNTTINNLKELDGFDHTNIDESLVGKEITSILKIQESDNVLEVGCGAGMIAQFLKCNYVGIDYSKSLVEKHIQILHNSVLYGQANDLVFKDRIFDKVFAFSIFQYFPDKKYALEVISEMKRVSKGSIFIGDIPLSSHREEHLLFEHKDFDGWEIYEGFYNNERFNAILKVG</sequence>
<evidence type="ECO:0000259" key="1">
    <source>
        <dbReference type="Pfam" id="PF08241"/>
    </source>
</evidence>
<dbReference type="PATRIC" id="fig|188932.3.peg.453"/>
<dbReference type="Pfam" id="PF08241">
    <property type="entry name" value="Methyltransf_11"/>
    <property type="match status" value="1"/>
</dbReference>
<protein>
    <submittedName>
        <fullName evidence="2">Methyltransferase</fullName>
    </submittedName>
</protein>
<keyword evidence="2" id="KW-0808">Transferase</keyword>
<keyword evidence="3" id="KW-1185">Reference proteome</keyword>
<dbReference type="GO" id="GO:0032259">
    <property type="term" value="P:methylation"/>
    <property type="evidence" value="ECO:0007669"/>
    <property type="project" value="UniProtKB-KW"/>
</dbReference>
<proteinExistence type="predicted"/>